<reference evidence="2" key="1">
    <citation type="submission" date="2021-01" db="EMBL/GenBank/DDBJ databases">
        <authorList>
            <person name="Corre E."/>
            <person name="Pelletier E."/>
            <person name="Niang G."/>
            <person name="Scheremetjew M."/>
            <person name="Finn R."/>
            <person name="Kale V."/>
            <person name="Holt S."/>
            <person name="Cochrane G."/>
            <person name="Meng A."/>
            <person name="Brown T."/>
            <person name="Cohen L."/>
        </authorList>
    </citation>
    <scope>NUCLEOTIDE SEQUENCE</scope>
    <source>
        <strain evidence="2">Pbaha01</strain>
    </source>
</reference>
<feature type="transmembrane region" description="Helical" evidence="1">
    <location>
        <begin position="38"/>
        <end position="58"/>
    </location>
</feature>
<evidence type="ECO:0000313" key="2">
    <source>
        <dbReference type="EMBL" id="CAD8388975.1"/>
    </source>
</evidence>
<accession>A0A7S0BBH2</accession>
<proteinExistence type="predicted"/>
<dbReference type="EMBL" id="HBEG01053673">
    <property type="protein sequence ID" value="CAD8388975.1"/>
    <property type="molecule type" value="Transcribed_RNA"/>
</dbReference>
<organism evidence="2">
    <name type="scientific">Pyrodinium bahamense</name>
    <dbReference type="NCBI Taxonomy" id="73915"/>
    <lineage>
        <taxon>Eukaryota</taxon>
        <taxon>Sar</taxon>
        <taxon>Alveolata</taxon>
        <taxon>Dinophyceae</taxon>
        <taxon>Gonyaulacales</taxon>
        <taxon>Pyrocystaceae</taxon>
        <taxon>Pyrodinium</taxon>
    </lineage>
</organism>
<gene>
    <name evidence="2" type="ORF">PBAH0796_LOCUS32663</name>
</gene>
<protein>
    <submittedName>
        <fullName evidence="2">Uncharacterized protein</fullName>
    </submittedName>
</protein>
<feature type="transmembrane region" description="Helical" evidence="1">
    <location>
        <begin position="70"/>
        <end position="90"/>
    </location>
</feature>
<keyword evidence="1" id="KW-0472">Membrane</keyword>
<sequence length="166" mass="18199">MAVLIDAYCTHFNDNRDVGQGVQEWNRLQALLRKTSRAVMWAFLLLQITALAMMLFSVSGVLLTGVSENWMLFSDIPLILSVGLVIFKAAEVTEKCSRVPSWINSLSINDAVIDSSRHYLVEYVTYSSAGFYVGELRLTSAVALKLLYVSGLAAMGLLTKLGLSGS</sequence>
<keyword evidence="1" id="KW-1133">Transmembrane helix</keyword>
<keyword evidence="1" id="KW-0812">Transmembrane</keyword>
<dbReference type="AlphaFoldDB" id="A0A7S0BBH2"/>
<name>A0A7S0BBH2_9DINO</name>
<evidence type="ECO:0000256" key="1">
    <source>
        <dbReference type="SAM" id="Phobius"/>
    </source>
</evidence>